<proteinExistence type="predicted"/>
<organism evidence="2">
    <name type="scientific">uncultured Paludibacter sp</name>
    <dbReference type="NCBI Taxonomy" id="497635"/>
    <lineage>
        <taxon>Bacteria</taxon>
        <taxon>Pseudomonadati</taxon>
        <taxon>Bacteroidota</taxon>
        <taxon>Bacteroidia</taxon>
        <taxon>Bacteroidales</taxon>
        <taxon>Paludibacteraceae</taxon>
        <taxon>Paludibacter</taxon>
        <taxon>environmental samples</taxon>
    </lineage>
</organism>
<evidence type="ECO:0000256" key="1">
    <source>
        <dbReference type="SAM" id="Phobius"/>
    </source>
</evidence>
<protein>
    <submittedName>
        <fullName evidence="2">Uncharacterized protein</fullName>
    </submittedName>
</protein>
<evidence type="ECO:0000313" key="2">
    <source>
        <dbReference type="EMBL" id="VBB46048.1"/>
    </source>
</evidence>
<dbReference type="EMBL" id="UPXZ01000032">
    <property type="protein sequence ID" value="VBB46048.1"/>
    <property type="molecule type" value="Genomic_DNA"/>
</dbReference>
<dbReference type="AlphaFoldDB" id="A0A653ADB1"/>
<keyword evidence="1" id="KW-1133">Transmembrane helix</keyword>
<sequence>MIDFVLRSLLILYFGVAIRFVYLRYFKNIKTSYMELLNGIKNPKTPDEELFNRKNEFINNIYAIFLIFIIVLIIGICQKFF</sequence>
<name>A0A653ADB1_9BACT</name>
<keyword evidence="1" id="KW-0472">Membrane</keyword>
<feature type="transmembrane region" description="Helical" evidence="1">
    <location>
        <begin position="57"/>
        <end position="76"/>
    </location>
</feature>
<accession>A0A653ADB1</accession>
<gene>
    <name evidence="2" type="ORF">TRIP_D380034</name>
</gene>
<reference evidence="2" key="1">
    <citation type="submission" date="2018-07" db="EMBL/GenBank/DDBJ databases">
        <authorList>
            <consortium name="Genoscope - CEA"/>
            <person name="William W."/>
        </authorList>
    </citation>
    <scope>NUCLEOTIDE SEQUENCE</scope>
    <source>
        <strain evidence="2">IK1</strain>
    </source>
</reference>
<feature type="transmembrane region" description="Helical" evidence="1">
    <location>
        <begin position="6"/>
        <end position="26"/>
    </location>
</feature>
<keyword evidence="1" id="KW-0812">Transmembrane</keyword>